<dbReference type="EMBL" id="KU505137">
    <property type="protein sequence ID" value="AMK07451.1"/>
    <property type="molecule type" value="Genomic_DNA"/>
</dbReference>
<sequence length="105" mass="11372">MAHEIEVSSGNVYADLGMHDAEQMQLKARLAQIIGEVLQIKGLTQSQAAQILGMTQPKLSHLLRGQFRGISEAKMLECLVKLGRDVEIVISKESSAQGTLKVSLG</sequence>
<dbReference type="GO" id="GO:0003677">
    <property type="term" value="F:DNA binding"/>
    <property type="evidence" value="ECO:0007669"/>
    <property type="project" value="InterPro"/>
</dbReference>
<feature type="domain" description="HTH cro/C1-type" evidence="1">
    <location>
        <begin position="41"/>
        <end position="89"/>
    </location>
</feature>
<evidence type="ECO:0000313" key="2">
    <source>
        <dbReference type="EMBL" id="AMK07451.1"/>
    </source>
</evidence>
<dbReference type="Pfam" id="PF13744">
    <property type="entry name" value="HTH_37"/>
    <property type="match status" value="1"/>
</dbReference>
<protein>
    <submittedName>
        <fullName evidence="2">Transcriptional regulator, XRE family</fullName>
    </submittedName>
</protein>
<accession>A0A140D6G1</accession>
<reference evidence="2" key="1">
    <citation type="journal article" date="2016" name="BMC Genomics">
        <title>A multi-substrate approach for functional metagenomics-based screening for (hemi)cellulases in two wheat straw-degrading microbial consortia unveils novel thermoalkaliphilic enzymes.</title>
        <authorList>
            <person name="Maruthamuthu M."/>
            <person name="Jimenez D.J."/>
            <person name="Stevens P."/>
            <person name="van Elsas J.D."/>
        </authorList>
    </citation>
    <scope>NUCLEOTIDE SEQUENCE</scope>
    <source>
        <strain evidence="2">NT18-21Contig1</strain>
    </source>
</reference>
<dbReference type="AlphaFoldDB" id="A0A140D6G1"/>
<organism evidence="2">
    <name type="scientific">Klebsiella sp. NT18-21</name>
    <dbReference type="NCBI Taxonomy" id="1778872"/>
    <lineage>
        <taxon>Bacteria</taxon>
        <taxon>Pseudomonadati</taxon>
        <taxon>Pseudomonadota</taxon>
        <taxon>Gammaproteobacteria</taxon>
        <taxon>Enterobacterales</taxon>
        <taxon>Enterobacteriaceae</taxon>
        <taxon>Klebsiella/Raoultella group</taxon>
        <taxon>Klebsiella</taxon>
    </lineage>
</organism>
<dbReference type="SUPFAM" id="SSF47413">
    <property type="entry name" value="lambda repressor-like DNA-binding domains"/>
    <property type="match status" value="1"/>
</dbReference>
<dbReference type="CDD" id="cd00093">
    <property type="entry name" value="HTH_XRE"/>
    <property type="match status" value="1"/>
</dbReference>
<dbReference type="InterPro" id="IPR039554">
    <property type="entry name" value="HigA2-like_HTH"/>
</dbReference>
<dbReference type="InterPro" id="IPR010982">
    <property type="entry name" value="Lambda_DNA-bd_dom_sf"/>
</dbReference>
<dbReference type="InterPro" id="IPR001387">
    <property type="entry name" value="Cro/C1-type_HTH"/>
</dbReference>
<proteinExistence type="predicted"/>
<name>A0A140D6G1_9ENTR</name>
<dbReference type="Gene3D" id="1.10.260.40">
    <property type="entry name" value="lambda repressor-like DNA-binding domains"/>
    <property type="match status" value="1"/>
</dbReference>
<dbReference type="SMART" id="SM00530">
    <property type="entry name" value="HTH_XRE"/>
    <property type="match status" value="1"/>
</dbReference>
<gene>
    <name evidence="2" type="primary">xreT</name>
</gene>
<evidence type="ECO:0000259" key="1">
    <source>
        <dbReference type="PROSITE" id="PS50943"/>
    </source>
</evidence>
<dbReference type="PROSITE" id="PS50943">
    <property type="entry name" value="HTH_CROC1"/>
    <property type="match status" value="1"/>
</dbReference>